<keyword evidence="1" id="KW-0472">Membrane</keyword>
<evidence type="ECO:0000313" key="2">
    <source>
        <dbReference type="EMBL" id="CRZ13160.1"/>
    </source>
</evidence>
<sequence>KLWAIFAMRLSSGEREHDYTPSHRLVQANLLRLCAEPLRRLIRLTYLITLIALIGPLVVFGVMALATFIGLFSMLYPLIYLKHLSERIEDDIYEYLNTVVVDDDGHIPNPVLD</sequence>
<proteinExistence type="predicted"/>
<keyword evidence="1" id="KW-0812">Transmembrane</keyword>
<reference evidence="2" key="1">
    <citation type="submission" date="2015-04" db="EMBL/GenBank/DDBJ databases">
        <title>The genome sequence of the plant pathogenic Rhizarian Plasmodiophora brassicae reveals insights in its biotrophic life cycle and the origin of chitin synthesis.</title>
        <authorList>
            <person name="Schwelm A."/>
            <person name="Fogelqvist J."/>
            <person name="Knaust A."/>
            <person name="Julke S."/>
            <person name="Lilja T."/>
            <person name="Dhandapani V."/>
            <person name="Bonilla-Rosso G."/>
            <person name="Karlsson M."/>
            <person name="Shevchenko A."/>
            <person name="Choi S.R."/>
            <person name="Kim H.G."/>
            <person name="Park J.Y."/>
            <person name="Lim Y.P."/>
            <person name="Ludwig-Muller J."/>
            <person name="Dixelius C."/>
        </authorList>
    </citation>
    <scope>NUCLEOTIDE SEQUENCE</scope>
    <source>
        <tissue evidence="2">Potato root galls</tissue>
    </source>
</reference>
<evidence type="ECO:0000256" key="1">
    <source>
        <dbReference type="SAM" id="Phobius"/>
    </source>
</evidence>
<accession>A0A0H5RG76</accession>
<feature type="transmembrane region" description="Helical" evidence="1">
    <location>
        <begin position="46"/>
        <end position="79"/>
    </location>
</feature>
<keyword evidence="1" id="KW-1133">Transmembrane helix</keyword>
<dbReference type="EMBL" id="HACM01012718">
    <property type="protein sequence ID" value="CRZ13160.1"/>
    <property type="molecule type" value="Transcribed_RNA"/>
</dbReference>
<organism evidence="2">
    <name type="scientific">Spongospora subterranea</name>
    <dbReference type="NCBI Taxonomy" id="70186"/>
    <lineage>
        <taxon>Eukaryota</taxon>
        <taxon>Sar</taxon>
        <taxon>Rhizaria</taxon>
        <taxon>Endomyxa</taxon>
        <taxon>Phytomyxea</taxon>
        <taxon>Plasmodiophorida</taxon>
        <taxon>Plasmodiophoridae</taxon>
        <taxon>Spongospora</taxon>
    </lineage>
</organism>
<feature type="non-terminal residue" evidence="2">
    <location>
        <position position="113"/>
    </location>
</feature>
<dbReference type="AlphaFoldDB" id="A0A0H5RG76"/>
<feature type="non-terminal residue" evidence="2">
    <location>
        <position position="1"/>
    </location>
</feature>
<protein>
    <submittedName>
        <fullName evidence="2">Uncharacterized protein</fullName>
    </submittedName>
</protein>
<name>A0A0H5RG76_9EUKA</name>